<accession>A0A146F1Z4</accession>
<dbReference type="Proteomes" id="UP000075230">
    <property type="component" value="Unassembled WGS sequence"/>
</dbReference>
<feature type="region of interest" description="Disordered" evidence="1">
    <location>
        <begin position="75"/>
        <end position="109"/>
    </location>
</feature>
<evidence type="ECO:0000313" key="2">
    <source>
        <dbReference type="EMBL" id="GAT19813.1"/>
    </source>
</evidence>
<dbReference type="EMBL" id="BCWF01000006">
    <property type="protein sequence ID" value="GAT19813.1"/>
    <property type="molecule type" value="Genomic_DNA"/>
</dbReference>
<feature type="compositionally biased region" description="Basic and acidic residues" evidence="1">
    <location>
        <begin position="87"/>
        <end position="97"/>
    </location>
</feature>
<proteinExistence type="predicted"/>
<sequence>MSPTTHKNSKAFFAAATERVRLAQACSRPNSKSFGELERVRMATTRDSGAKQCPEYQCGSLSSVVDRTEGRCRQGLAGEVQRSNRSSKREALRRDVVTSDDSEPGPKAPSPWLWLISRKGALLAFISVIKQVQCLINAGAIQVRVDQPEWLGNPIFFLGPRTTART</sequence>
<gene>
    <name evidence="2" type="ORF">RIB2604_00603950</name>
</gene>
<evidence type="ECO:0000256" key="1">
    <source>
        <dbReference type="SAM" id="MobiDB-lite"/>
    </source>
</evidence>
<protein>
    <submittedName>
        <fullName evidence="2">MFS toxin efflux pump</fullName>
    </submittedName>
</protein>
<comment type="caution">
    <text evidence="2">The sequence shown here is derived from an EMBL/GenBank/DDBJ whole genome shotgun (WGS) entry which is preliminary data.</text>
</comment>
<dbReference type="AlphaFoldDB" id="A0A146F1Z4"/>
<evidence type="ECO:0000313" key="3">
    <source>
        <dbReference type="Proteomes" id="UP000075230"/>
    </source>
</evidence>
<organism evidence="2 3">
    <name type="scientific">Aspergillus kawachii</name>
    <name type="common">White koji mold</name>
    <name type="synonym">Aspergillus awamori var. kawachi</name>
    <dbReference type="NCBI Taxonomy" id="1069201"/>
    <lineage>
        <taxon>Eukaryota</taxon>
        <taxon>Fungi</taxon>
        <taxon>Dikarya</taxon>
        <taxon>Ascomycota</taxon>
        <taxon>Pezizomycotina</taxon>
        <taxon>Eurotiomycetes</taxon>
        <taxon>Eurotiomycetidae</taxon>
        <taxon>Eurotiales</taxon>
        <taxon>Aspergillaceae</taxon>
        <taxon>Aspergillus</taxon>
        <taxon>Aspergillus subgen. Circumdati</taxon>
    </lineage>
</organism>
<reference evidence="3" key="2">
    <citation type="submission" date="2016-02" db="EMBL/GenBank/DDBJ databases">
        <title>Genome sequencing of Aspergillus luchuensis NBRC 4314.</title>
        <authorList>
            <person name="Yamada O."/>
        </authorList>
    </citation>
    <scope>NUCLEOTIDE SEQUENCE [LARGE SCALE GENOMIC DNA]</scope>
    <source>
        <strain evidence="3">RIB 2604</strain>
    </source>
</reference>
<name>A0A146F1Z4_ASPKA</name>
<reference evidence="2 3" key="1">
    <citation type="journal article" date="2016" name="DNA Res.">
        <title>Genome sequence of Aspergillus luchuensis NBRC 4314.</title>
        <authorList>
            <person name="Yamada O."/>
            <person name="Machida M."/>
            <person name="Hosoyama A."/>
            <person name="Goto M."/>
            <person name="Takahashi T."/>
            <person name="Futagami T."/>
            <person name="Yamagata Y."/>
            <person name="Takeuchi M."/>
            <person name="Kobayashi T."/>
            <person name="Koike H."/>
            <person name="Abe K."/>
            <person name="Asai K."/>
            <person name="Arita M."/>
            <person name="Fujita N."/>
            <person name="Fukuda K."/>
            <person name="Higa K."/>
            <person name="Horikawa H."/>
            <person name="Ishikawa T."/>
            <person name="Jinno K."/>
            <person name="Kato Y."/>
            <person name="Kirimura K."/>
            <person name="Mizutani O."/>
            <person name="Nakasone K."/>
            <person name="Sano M."/>
            <person name="Shiraishi Y."/>
            <person name="Tsukahara M."/>
            <person name="Gomi K."/>
        </authorList>
    </citation>
    <scope>NUCLEOTIDE SEQUENCE [LARGE SCALE GENOMIC DNA]</scope>
    <source>
        <strain evidence="2 3">RIB 2604</strain>
    </source>
</reference>